<dbReference type="RefSeq" id="WP_186819692.1">
    <property type="nucleotide sequence ID" value="NZ_BJWI01000021.1"/>
</dbReference>
<gene>
    <name evidence="2" type="ORF">HHA03_15290</name>
    <name evidence="3" type="ORF">SAMN05421839_12541</name>
</gene>
<dbReference type="Proteomes" id="UP000321547">
    <property type="component" value="Unassembled WGS sequence"/>
</dbReference>
<keyword evidence="1" id="KW-0472">Membrane</keyword>
<proteinExistence type="predicted"/>
<evidence type="ECO:0000313" key="5">
    <source>
        <dbReference type="Proteomes" id="UP000321547"/>
    </source>
</evidence>
<name>A0A1I5QYL9_9BACI</name>
<protein>
    <submittedName>
        <fullName evidence="3">Uncharacterized protein</fullName>
    </submittedName>
</protein>
<evidence type="ECO:0000256" key="1">
    <source>
        <dbReference type="SAM" id="Phobius"/>
    </source>
</evidence>
<dbReference type="EMBL" id="BJWI01000021">
    <property type="protein sequence ID" value="GEM01997.1"/>
    <property type="molecule type" value="Genomic_DNA"/>
</dbReference>
<dbReference type="Proteomes" id="UP000242243">
    <property type="component" value="Unassembled WGS sequence"/>
</dbReference>
<reference evidence="2 5" key="2">
    <citation type="submission" date="2019-07" db="EMBL/GenBank/DDBJ databases">
        <title>Whole genome shotgun sequence of Halolactibacillus halophilus NBRC 100868.</title>
        <authorList>
            <person name="Hosoyama A."/>
            <person name="Uohara A."/>
            <person name="Ohji S."/>
            <person name="Ichikawa N."/>
        </authorList>
    </citation>
    <scope>NUCLEOTIDE SEQUENCE [LARGE SCALE GENOMIC DNA]</scope>
    <source>
        <strain evidence="2 5">NBRC 100868</strain>
    </source>
</reference>
<keyword evidence="1" id="KW-1133">Transmembrane helix</keyword>
<evidence type="ECO:0000313" key="3">
    <source>
        <dbReference type="EMBL" id="SFP51141.1"/>
    </source>
</evidence>
<sequence>MFDAFVYMFFLGSGTALGVACIGFLSWFLVKKINQPKTKKNKNRKGGKVNGII</sequence>
<keyword evidence="1" id="KW-0812">Transmembrane</keyword>
<evidence type="ECO:0000313" key="2">
    <source>
        <dbReference type="EMBL" id="GEM01997.1"/>
    </source>
</evidence>
<dbReference type="AlphaFoldDB" id="A0A1I5QYL9"/>
<feature type="transmembrane region" description="Helical" evidence="1">
    <location>
        <begin position="6"/>
        <end position="30"/>
    </location>
</feature>
<accession>A0A1I5QYL9</accession>
<keyword evidence="5" id="KW-1185">Reference proteome</keyword>
<dbReference type="STRING" id="306540.SAMN05421839_12541"/>
<evidence type="ECO:0000313" key="4">
    <source>
        <dbReference type="Proteomes" id="UP000242243"/>
    </source>
</evidence>
<dbReference type="EMBL" id="FOXC01000025">
    <property type="protein sequence ID" value="SFP51141.1"/>
    <property type="molecule type" value="Genomic_DNA"/>
</dbReference>
<reference evidence="3 4" key="1">
    <citation type="submission" date="2016-10" db="EMBL/GenBank/DDBJ databases">
        <authorList>
            <person name="de Groot N.N."/>
        </authorList>
    </citation>
    <scope>NUCLEOTIDE SEQUENCE [LARGE SCALE GENOMIC DNA]</scope>
    <source>
        <strain evidence="3 4">DSM 17073</strain>
    </source>
</reference>
<organism evidence="3 4">
    <name type="scientific">Halolactibacillus halophilus</name>
    <dbReference type="NCBI Taxonomy" id="306540"/>
    <lineage>
        <taxon>Bacteria</taxon>
        <taxon>Bacillati</taxon>
        <taxon>Bacillota</taxon>
        <taxon>Bacilli</taxon>
        <taxon>Bacillales</taxon>
        <taxon>Bacillaceae</taxon>
        <taxon>Halolactibacillus</taxon>
    </lineage>
</organism>